<keyword evidence="3" id="KW-1185">Reference proteome</keyword>
<sequence length="86" mass="9596">MKPIYLDLYSVAATVALSVATVQKLVREDSFPRPRMLSNHRVGWLTREIEDWAENRPISDIAPPPNTSAKKPRPSKRVSPGEPTAS</sequence>
<gene>
    <name evidence="2" type="ORF">D7S86_24535</name>
</gene>
<comment type="caution">
    <text evidence="2">The sequence shown here is derived from an EMBL/GenBank/DDBJ whole genome shotgun (WGS) entry which is preliminary data.</text>
</comment>
<accession>A0A494XAI7</accession>
<reference evidence="2 3" key="1">
    <citation type="submission" date="2018-10" db="EMBL/GenBank/DDBJ databases">
        <title>Robbsia sp. DHC34, isolated from soil.</title>
        <authorList>
            <person name="Gao Z.-H."/>
            <person name="Qiu L.-H."/>
        </authorList>
    </citation>
    <scope>NUCLEOTIDE SEQUENCE [LARGE SCALE GENOMIC DNA]</scope>
    <source>
        <strain evidence="2 3">DHC34</strain>
    </source>
</reference>
<proteinExistence type="predicted"/>
<dbReference type="Pfam" id="PF05930">
    <property type="entry name" value="Phage_AlpA"/>
    <property type="match status" value="1"/>
</dbReference>
<evidence type="ECO:0000313" key="3">
    <source>
        <dbReference type="Proteomes" id="UP000270342"/>
    </source>
</evidence>
<dbReference type="InterPro" id="IPR010260">
    <property type="entry name" value="AlpA"/>
</dbReference>
<dbReference type="OrthoDB" id="8779547at2"/>
<organism evidence="2 3">
    <name type="scientific">Pararobbsia silviterrae</name>
    <dbReference type="NCBI Taxonomy" id="1792498"/>
    <lineage>
        <taxon>Bacteria</taxon>
        <taxon>Pseudomonadati</taxon>
        <taxon>Pseudomonadota</taxon>
        <taxon>Betaproteobacteria</taxon>
        <taxon>Burkholderiales</taxon>
        <taxon>Burkholderiaceae</taxon>
        <taxon>Pararobbsia</taxon>
    </lineage>
</organism>
<feature type="region of interest" description="Disordered" evidence="1">
    <location>
        <begin position="55"/>
        <end position="86"/>
    </location>
</feature>
<dbReference type="Proteomes" id="UP000270342">
    <property type="component" value="Unassembled WGS sequence"/>
</dbReference>
<protein>
    <submittedName>
        <fullName evidence="2">AlpA family phage regulatory protein</fullName>
    </submittedName>
</protein>
<dbReference type="AlphaFoldDB" id="A0A494XAI7"/>
<dbReference type="RefSeq" id="WP_121090336.1">
    <property type="nucleotide sequence ID" value="NZ_RBZU01000014.1"/>
</dbReference>
<evidence type="ECO:0000313" key="2">
    <source>
        <dbReference type="EMBL" id="RKP46661.1"/>
    </source>
</evidence>
<name>A0A494XAI7_9BURK</name>
<evidence type="ECO:0000256" key="1">
    <source>
        <dbReference type="SAM" id="MobiDB-lite"/>
    </source>
</evidence>
<dbReference type="EMBL" id="RBZU01000014">
    <property type="protein sequence ID" value="RKP46661.1"/>
    <property type="molecule type" value="Genomic_DNA"/>
</dbReference>